<sequence>MTTPTPVARLAEEAVGLIAAEDPLDDALEGCPETLGRLADPSWQAQEALAGEAARLAERAARAPVADAAEEVTRAVVVQQARAVADRLGTRLVEHTVADYQNSPLGRLLGSLPAVRPADEEQERGHLERLAAVPEYLAKAAERHREGLRAGRLPVAERVRTAVARLDAYLADPAGDPLRAVPLRTRHHAERDRLVDERVRPAFAAYREALRTDLASPGRSPERPGLCHLPDGEEHYATLARVHTTTGRSPKELHDTGVELLAHIEREYVPVGAQAFGGAPTPAEVRERLRTDPRLRWSGAQEMLAAARTAIARAELAAPRRFGRLPALPCALEGTEAPGAPLAWYMPAALDGSRPGTYHANTERPAERSRVLAEATAFHEAVPGHHVQLSLAQELTGLPRLRRIAWINAYIEGWGLYAERLADEMGLYSGPLARLGMLAMDSLRAARLVVDTGLHHFGWTREQAVAYLREHTVLSETEVQNETDRYIEWPGQALSYMTGRLEIQRLRTRAARELGPAFDIRAFHDLVLGGGALPLDVLDQVVARWTRRG</sequence>
<name>A0A101QIL9_STRCK</name>
<gene>
    <name evidence="1" type="ORF">AQJ11_10280</name>
</gene>
<evidence type="ECO:0000313" key="1">
    <source>
        <dbReference type="EMBL" id="KUN30607.1"/>
    </source>
</evidence>
<evidence type="ECO:0000313" key="2">
    <source>
        <dbReference type="Proteomes" id="UP000053398"/>
    </source>
</evidence>
<dbReference type="PANTHER" id="PTHR33361:SF2">
    <property type="entry name" value="DUF885 DOMAIN-CONTAINING PROTEIN"/>
    <property type="match status" value="1"/>
</dbReference>
<proteinExistence type="predicted"/>
<protein>
    <recommendedName>
        <fullName evidence="3">DUF885 domain-containing protein</fullName>
    </recommendedName>
</protein>
<evidence type="ECO:0008006" key="3">
    <source>
        <dbReference type="Google" id="ProtNLM"/>
    </source>
</evidence>
<reference evidence="1 2" key="1">
    <citation type="submission" date="2015-10" db="EMBL/GenBank/DDBJ databases">
        <title>Draft genome sequence of Streptomyces corchorusii DSM 40340, type strain for the species Streptomyces corchorusii.</title>
        <authorList>
            <person name="Ruckert C."/>
            <person name="Winkler A."/>
            <person name="Kalinowski J."/>
            <person name="Kampfer P."/>
            <person name="Glaeser S."/>
        </authorList>
    </citation>
    <scope>NUCLEOTIDE SEQUENCE [LARGE SCALE GENOMIC DNA]</scope>
    <source>
        <strain evidence="1 2">DSM 40340</strain>
    </source>
</reference>
<dbReference type="InterPro" id="IPR010281">
    <property type="entry name" value="DUF885"/>
</dbReference>
<dbReference type="EMBL" id="LMWP01000009">
    <property type="protein sequence ID" value="KUN30607.1"/>
    <property type="molecule type" value="Genomic_DNA"/>
</dbReference>
<keyword evidence="2" id="KW-1185">Reference proteome</keyword>
<dbReference type="Proteomes" id="UP000053398">
    <property type="component" value="Unassembled WGS sequence"/>
</dbReference>
<dbReference type="AlphaFoldDB" id="A0A101QIL9"/>
<comment type="caution">
    <text evidence="1">The sequence shown here is derived from an EMBL/GenBank/DDBJ whole genome shotgun (WGS) entry which is preliminary data.</text>
</comment>
<accession>A0A101QIL9</accession>
<dbReference type="RefSeq" id="WP_059262799.1">
    <property type="nucleotide sequence ID" value="NZ_KQ948354.1"/>
</dbReference>
<organism evidence="1 2">
    <name type="scientific">Streptomyces corchorusii</name>
    <name type="common">Streptomyces chibaensis</name>
    <dbReference type="NCBI Taxonomy" id="1903"/>
    <lineage>
        <taxon>Bacteria</taxon>
        <taxon>Bacillati</taxon>
        <taxon>Actinomycetota</taxon>
        <taxon>Actinomycetes</taxon>
        <taxon>Kitasatosporales</taxon>
        <taxon>Streptomycetaceae</taxon>
        <taxon>Streptomyces</taxon>
    </lineage>
</organism>
<dbReference type="PANTHER" id="PTHR33361">
    <property type="entry name" value="GLR0591 PROTEIN"/>
    <property type="match status" value="1"/>
</dbReference>
<dbReference type="Pfam" id="PF05960">
    <property type="entry name" value="DUF885"/>
    <property type="match status" value="1"/>
</dbReference>